<reference evidence="2" key="1">
    <citation type="submission" date="2020-09" db="EMBL/GenBank/DDBJ databases">
        <authorList>
            <person name="Kikuchi T."/>
        </authorList>
    </citation>
    <scope>NUCLEOTIDE SEQUENCE</scope>
    <source>
        <strain evidence="2">Ka4C1</strain>
    </source>
</reference>
<name>A0A7I8XII1_BURXY</name>
<comment type="caution">
    <text evidence="2">The sequence shown here is derived from an EMBL/GenBank/DDBJ whole genome shotgun (WGS) entry which is preliminary data.</text>
</comment>
<evidence type="ECO:0000313" key="3">
    <source>
        <dbReference type="Proteomes" id="UP000659654"/>
    </source>
</evidence>
<feature type="region of interest" description="Disordered" evidence="1">
    <location>
        <begin position="48"/>
        <end position="97"/>
    </location>
</feature>
<dbReference type="Proteomes" id="UP000659654">
    <property type="component" value="Unassembled WGS sequence"/>
</dbReference>
<accession>A0A7I8XII1</accession>
<keyword evidence="3" id="KW-1185">Reference proteome</keyword>
<organism evidence="2 3">
    <name type="scientific">Bursaphelenchus xylophilus</name>
    <name type="common">Pinewood nematode worm</name>
    <name type="synonym">Aphelenchoides xylophilus</name>
    <dbReference type="NCBI Taxonomy" id="6326"/>
    <lineage>
        <taxon>Eukaryota</taxon>
        <taxon>Metazoa</taxon>
        <taxon>Ecdysozoa</taxon>
        <taxon>Nematoda</taxon>
        <taxon>Chromadorea</taxon>
        <taxon>Rhabditida</taxon>
        <taxon>Tylenchina</taxon>
        <taxon>Tylenchomorpha</taxon>
        <taxon>Aphelenchoidea</taxon>
        <taxon>Aphelenchoididae</taxon>
        <taxon>Bursaphelenchus</taxon>
    </lineage>
</organism>
<protein>
    <submittedName>
        <fullName evidence="2">(pine wood nematode) hypothetical protein</fullName>
    </submittedName>
</protein>
<proteinExistence type="predicted"/>
<evidence type="ECO:0000256" key="1">
    <source>
        <dbReference type="SAM" id="MobiDB-lite"/>
    </source>
</evidence>
<dbReference type="EMBL" id="CAJFDI010000001">
    <property type="protein sequence ID" value="CAD5210056.1"/>
    <property type="molecule type" value="Genomic_DNA"/>
</dbReference>
<sequence length="97" mass="10309">MGTPDGKTSWTTKDPMERRHDSTLQIFKIGIRDCHGSGAGSWLRLRAAPAPSREPEPEPEILGSAPAPEPKVGARLPSEDALGDAEAFESNAGCLGR</sequence>
<gene>
    <name evidence="2" type="ORF">BXYJ_LOCUS1744</name>
</gene>
<evidence type="ECO:0000313" key="2">
    <source>
        <dbReference type="EMBL" id="CAD5210056.1"/>
    </source>
</evidence>
<dbReference type="AlphaFoldDB" id="A0A7I8XII1"/>
<dbReference type="EMBL" id="CAJFCV020000001">
    <property type="protein sequence ID" value="CAG9085641.1"/>
    <property type="molecule type" value="Genomic_DNA"/>
</dbReference>
<dbReference type="Proteomes" id="UP000582659">
    <property type="component" value="Unassembled WGS sequence"/>
</dbReference>